<dbReference type="GO" id="GO:0005634">
    <property type="term" value="C:nucleus"/>
    <property type="evidence" value="ECO:0007669"/>
    <property type="project" value="TreeGrafter"/>
</dbReference>
<dbReference type="PANTHER" id="PTHR12170:SF3">
    <property type="entry name" value="GH10162P"/>
    <property type="match status" value="1"/>
</dbReference>
<dbReference type="PANTHER" id="PTHR12170">
    <property type="entry name" value="MACROPHAGE ERYTHROBLAST ATTACHER-RELATED"/>
    <property type="match status" value="1"/>
</dbReference>
<sequence length="293" mass="33800">MSDAVVNVEKEVDKVVNKFHELRKHNEQTLEELIQQIKGYHRDLQTLSAPGNELTEIQCDLMYDNVIKKVRNTITQFSGEHRDIHSSVSRIGKAIDKNFISDYASVNNDTVFESAANTQILNQVIVEHFLRQGMLEIAEQLTREARLDIPDHKKKPFTELNTILDSLKARDLQPALQWAIANRDQLRAQNSGSALEFKLHRLQFIELLRGGVQNQMKLIAYARQYFQPLADKHEREIQAMMGSLLYLKSGLQNSPYNYLLDSIGWSEICDIFTRDAVEVKGRTRYNSDRILDN</sequence>
<protein>
    <recommendedName>
        <fullName evidence="1">CTLH domain-containing protein</fullName>
    </recommendedName>
</protein>
<evidence type="ECO:0000313" key="2">
    <source>
        <dbReference type="EMBL" id="CAD7630920.1"/>
    </source>
</evidence>
<gene>
    <name evidence="2" type="ORF">OSB1V03_LOCUS11331</name>
</gene>
<dbReference type="GO" id="GO:0043161">
    <property type="term" value="P:proteasome-mediated ubiquitin-dependent protein catabolic process"/>
    <property type="evidence" value="ECO:0007669"/>
    <property type="project" value="InterPro"/>
</dbReference>
<name>A0A7R9KWX0_9ACAR</name>
<dbReference type="EMBL" id="CAJPIZ010008742">
    <property type="protein sequence ID" value="CAG2111350.1"/>
    <property type="molecule type" value="Genomic_DNA"/>
</dbReference>
<evidence type="ECO:0000313" key="3">
    <source>
        <dbReference type="Proteomes" id="UP000759131"/>
    </source>
</evidence>
<dbReference type="SMART" id="SM00668">
    <property type="entry name" value="CTLH"/>
    <property type="match status" value="1"/>
</dbReference>
<organism evidence="2">
    <name type="scientific">Medioppia subpectinata</name>
    <dbReference type="NCBI Taxonomy" id="1979941"/>
    <lineage>
        <taxon>Eukaryota</taxon>
        <taxon>Metazoa</taxon>
        <taxon>Ecdysozoa</taxon>
        <taxon>Arthropoda</taxon>
        <taxon>Chelicerata</taxon>
        <taxon>Arachnida</taxon>
        <taxon>Acari</taxon>
        <taxon>Acariformes</taxon>
        <taxon>Sarcoptiformes</taxon>
        <taxon>Oribatida</taxon>
        <taxon>Brachypylina</taxon>
        <taxon>Oppioidea</taxon>
        <taxon>Oppiidae</taxon>
        <taxon>Medioppia</taxon>
    </lineage>
</organism>
<dbReference type="GO" id="GO:0034657">
    <property type="term" value="C:GID complex"/>
    <property type="evidence" value="ECO:0007669"/>
    <property type="project" value="TreeGrafter"/>
</dbReference>
<dbReference type="Proteomes" id="UP000759131">
    <property type="component" value="Unassembled WGS sequence"/>
</dbReference>
<reference evidence="2" key="1">
    <citation type="submission" date="2020-11" db="EMBL/GenBank/DDBJ databases">
        <authorList>
            <person name="Tran Van P."/>
        </authorList>
    </citation>
    <scope>NUCLEOTIDE SEQUENCE</scope>
</reference>
<proteinExistence type="predicted"/>
<dbReference type="PROSITE" id="PS50896">
    <property type="entry name" value="LISH"/>
    <property type="match status" value="1"/>
</dbReference>
<feature type="non-terminal residue" evidence="2">
    <location>
        <position position="1"/>
    </location>
</feature>
<dbReference type="InterPro" id="IPR006594">
    <property type="entry name" value="LisH"/>
</dbReference>
<keyword evidence="3" id="KW-1185">Reference proteome</keyword>
<dbReference type="GO" id="GO:0005737">
    <property type="term" value="C:cytoplasm"/>
    <property type="evidence" value="ECO:0007669"/>
    <property type="project" value="TreeGrafter"/>
</dbReference>
<dbReference type="AlphaFoldDB" id="A0A7R9KWX0"/>
<dbReference type="EMBL" id="OC863317">
    <property type="protein sequence ID" value="CAD7630920.1"/>
    <property type="molecule type" value="Genomic_DNA"/>
</dbReference>
<dbReference type="InterPro" id="IPR013144">
    <property type="entry name" value="CRA_dom"/>
</dbReference>
<dbReference type="OrthoDB" id="1933281at2759"/>
<dbReference type="InterPro" id="IPR024964">
    <property type="entry name" value="CTLH/CRA"/>
</dbReference>
<dbReference type="InterPro" id="IPR045098">
    <property type="entry name" value="Fyv10_fam"/>
</dbReference>
<accession>A0A7R9KWX0</accession>
<dbReference type="GO" id="GO:0004842">
    <property type="term" value="F:ubiquitin-protein transferase activity"/>
    <property type="evidence" value="ECO:0007669"/>
    <property type="project" value="InterPro"/>
</dbReference>
<dbReference type="Pfam" id="PF10607">
    <property type="entry name" value="CTLH"/>
    <property type="match status" value="1"/>
</dbReference>
<dbReference type="SMART" id="SM00757">
    <property type="entry name" value="CRA"/>
    <property type="match status" value="1"/>
</dbReference>
<evidence type="ECO:0000259" key="1">
    <source>
        <dbReference type="PROSITE" id="PS50897"/>
    </source>
</evidence>
<dbReference type="PROSITE" id="PS50897">
    <property type="entry name" value="CTLH"/>
    <property type="match status" value="1"/>
</dbReference>
<feature type="domain" description="CTLH" evidence="1">
    <location>
        <begin position="156"/>
        <end position="215"/>
    </location>
</feature>
<dbReference type="InterPro" id="IPR006595">
    <property type="entry name" value="CTLH_C"/>
</dbReference>